<dbReference type="Proteomes" id="UP000070412">
    <property type="component" value="Unassembled WGS sequence"/>
</dbReference>
<dbReference type="EnsemblMetazoa" id="SSS_2534s_mrna">
    <property type="protein sequence ID" value="KAF7489901.1"/>
    <property type="gene ID" value="SSS_2534"/>
</dbReference>
<feature type="region of interest" description="Disordered" evidence="1">
    <location>
        <begin position="44"/>
        <end position="72"/>
    </location>
</feature>
<sequence length="233" mass="25962">MLYSNQISIDNQSEEDKIFHKNQIYGKKFSNSFADLNRTEEEISKSNSIKMSSKTSPLISSSQSQPSSSQFSSLSSSSSSSSSLLLSSSSSSIASNQSSSKFNCLKISSHSSQIVFVFLLLIITTQFVSSAPAYDYENLRDLYEILLRQDNPSPFVHQMERKGGRSPTLRLRFGRRSDPLWTQTKLAEIQSNPGASNDHLERNVGGGVAFDPERVEGSILNDERTIEKVPFRK</sequence>
<proteinExistence type="predicted"/>
<reference evidence="4" key="1">
    <citation type="journal article" date="2020" name="PLoS Negl. Trop. Dis.">
        <title>High-quality nuclear genome for Sarcoptes scabiei-A critical resource for a neglected parasite.</title>
        <authorList>
            <person name="Korhonen P.K."/>
            <person name="Gasser R.B."/>
            <person name="Ma G."/>
            <person name="Wang T."/>
            <person name="Stroehlein A.J."/>
            <person name="Young N.D."/>
            <person name="Ang C.S."/>
            <person name="Fernando D.D."/>
            <person name="Lu H.C."/>
            <person name="Taylor S."/>
            <person name="Reynolds S.L."/>
            <person name="Mofiz E."/>
            <person name="Najaraj S.H."/>
            <person name="Gowda H."/>
            <person name="Madugundu A."/>
            <person name="Renuse S."/>
            <person name="Holt D."/>
            <person name="Pandey A."/>
            <person name="Papenfuss A.T."/>
            <person name="Fischer K."/>
        </authorList>
    </citation>
    <scope>NUCLEOTIDE SEQUENCE [LARGE SCALE GENOMIC DNA]</scope>
</reference>
<accession>A0A834VAT7</accession>
<evidence type="ECO:0000313" key="3">
    <source>
        <dbReference type="EnsemblMetazoa" id="KAF7489901.1"/>
    </source>
</evidence>
<reference evidence="2" key="2">
    <citation type="submission" date="2020-01" db="EMBL/GenBank/DDBJ databases">
        <authorList>
            <person name="Korhonen P.K.K."/>
            <person name="Guangxu M.G."/>
            <person name="Wang T.W."/>
            <person name="Stroehlein A.J.S."/>
            <person name="Young N.D."/>
            <person name="Ang C.-S.A."/>
            <person name="Fernando D.W.F."/>
            <person name="Lu H.L."/>
            <person name="Taylor S.T."/>
            <person name="Ehtesham M.E.M."/>
            <person name="Najaraj S.H.N."/>
            <person name="Harsha G.H.G."/>
            <person name="Madugundu A.M."/>
            <person name="Renuse S.R."/>
            <person name="Holt D.H."/>
            <person name="Pandey A.P."/>
            <person name="Papenfuss A.P."/>
            <person name="Gasser R.B.G."/>
            <person name="Fischer K.F."/>
        </authorList>
    </citation>
    <scope>NUCLEOTIDE SEQUENCE</scope>
    <source>
        <strain evidence="2">SSS_KF_BRIS2020</strain>
    </source>
</reference>
<name>A0A834VAT7_SARSC</name>
<evidence type="ECO:0000313" key="2">
    <source>
        <dbReference type="EMBL" id="KAF7489901.1"/>
    </source>
</evidence>
<evidence type="ECO:0000313" key="4">
    <source>
        <dbReference type="Proteomes" id="UP000070412"/>
    </source>
</evidence>
<organism evidence="2">
    <name type="scientific">Sarcoptes scabiei</name>
    <name type="common">Itch mite</name>
    <name type="synonym">Acarus scabiei</name>
    <dbReference type="NCBI Taxonomy" id="52283"/>
    <lineage>
        <taxon>Eukaryota</taxon>
        <taxon>Metazoa</taxon>
        <taxon>Ecdysozoa</taxon>
        <taxon>Arthropoda</taxon>
        <taxon>Chelicerata</taxon>
        <taxon>Arachnida</taxon>
        <taxon>Acari</taxon>
        <taxon>Acariformes</taxon>
        <taxon>Sarcoptiformes</taxon>
        <taxon>Astigmata</taxon>
        <taxon>Psoroptidia</taxon>
        <taxon>Sarcoptoidea</taxon>
        <taxon>Sarcoptidae</taxon>
        <taxon>Sarcoptinae</taxon>
        <taxon>Sarcoptes</taxon>
    </lineage>
</organism>
<evidence type="ECO:0000256" key="1">
    <source>
        <dbReference type="SAM" id="MobiDB-lite"/>
    </source>
</evidence>
<dbReference type="OrthoDB" id="6364308at2759"/>
<evidence type="ECO:0008006" key="5">
    <source>
        <dbReference type="Google" id="ProtNLM"/>
    </source>
</evidence>
<dbReference type="AlphaFoldDB" id="A0A834VAT7"/>
<gene>
    <name evidence="2" type="ORF">SSS_2534</name>
</gene>
<reference evidence="3" key="3">
    <citation type="submission" date="2022-06" db="UniProtKB">
        <authorList>
            <consortium name="EnsemblMetazoa"/>
        </authorList>
    </citation>
    <scope>IDENTIFICATION</scope>
</reference>
<keyword evidence="4" id="KW-1185">Reference proteome</keyword>
<protein>
    <recommendedName>
        <fullName evidence="5">Short neuropeptide F-like protein</fullName>
    </recommendedName>
</protein>
<dbReference type="EMBL" id="WVUK01000063">
    <property type="protein sequence ID" value="KAF7489901.1"/>
    <property type="molecule type" value="Genomic_DNA"/>
</dbReference>
<feature type="compositionally biased region" description="Low complexity" evidence="1">
    <location>
        <begin position="45"/>
        <end position="72"/>
    </location>
</feature>